<dbReference type="EMBL" id="DS235815">
    <property type="protein sequence ID" value="EEB17521.1"/>
    <property type="molecule type" value="Genomic_DNA"/>
</dbReference>
<dbReference type="EnsemblMetazoa" id="PHUM468550-RA">
    <property type="protein sequence ID" value="PHUM468550-PA"/>
    <property type="gene ID" value="PHUM468550"/>
</dbReference>
<dbReference type="Gene3D" id="2.130.10.10">
    <property type="entry name" value="YVTN repeat-like/Quinoprotein amine dehydrogenase"/>
    <property type="match status" value="1"/>
</dbReference>
<evidence type="ECO:0000313" key="8">
    <source>
        <dbReference type="Proteomes" id="UP000009046"/>
    </source>
</evidence>
<dbReference type="InterPro" id="IPR036322">
    <property type="entry name" value="WD40_repeat_dom_sf"/>
</dbReference>
<dbReference type="Pfam" id="PF12816">
    <property type="entry name" value="TPR_Vps8"/>
    <property type="match status" value="1"/>
</dbReference>
<dbReference type="OrthoDB" id="289913at2759"/>
<dbReference type="InterPro" id="IPR001841">
    <property type="entry name" value="Znf_RING"/>
</dbReference>
<dbReference type="AlphaFoldDB" id="E0VVW5"/>
<evidence type="ECO:0000256" key="4">
    <source>
        <dbReference type="PROSITE-ProRule" id="PRU00175"/>
    </source>
</evidence>
<dbReference type="InterPro" id="IPR025941">
    <property type="entry name" value="Vps8_central_dom"/>
</dbReference>
<protein>
    <recommendedName>
        <fullName evidence="5">RING-type domain-containing protein</fullName>
    </recommendedName>
</protein>
<name>E0VVW5_PEDHC</name>
<dbReference type="eggNOG" id="KOG2079">
    <property type="taxonomic scope" value="Eukaryota"/>
</dbReference>
<keyword evidence="3" id="KW-0862">Zinc</keyword>
<dbReference type="PANTHER" id="PTHR12616:SF8">
    <property type="entry name" value="VACUOLAR PROTEIN SORTING-ASSOCIATED PROTEIN 8 HOMOLOG"/>
    <property type="match status" value="1"/>
</dbReference>
<keyword evidence="8" id="KW-1185">Reference proteome</keyword>
<evidence type="ECO:0000256" key="2">
    <source>
        <dbReference type="ARBA" id="ARBA00022771"/>
    </source>
</evidence>
<evidence type="ECO:0000256" key="3">
    <source>
        <dbReference type="ARBA" id="ARBA00022833"/>
    </source>
</evidence>
<accession>E0VVW5</accession>
<dbReference type="PANTHER" id="PTHR12616">
    <property type="entry name" value="VACUOLAR PROTEIN SORTING VPS41"/>
    <property type="match status" value="1"/>
</dbReference>
<dbReference type="STRING" id="121224.E0VVW5"/>
<dbReference type="VEuPathDB" id="VectorBase:PHUM468550"/>
<dbReference type="SUPFAM" id="SSF50978">
    <property type="entry name" value="WD40 repeat-like"/>
    <property type="match status" value="1"/>
</dbReference>
<dbReference type="CTD" id="8238896"/>
<keyword evidence="2 4" id="KW-0863">Zinc-finger</keyword>
<sequence length="1251" mass="140288">MSDDYRNNHEGSSYEDTDIGSFNFDIEELDDAEYQIPQIIEPPTLESILNEGDDHISLNEDCDSLNWSQGIHSSLIGIEGGSETLSIASRRSRTSSDKKDSSSSTAFLRFVLLKSVSTQISSAVSEKERINAGYATAITVTSMVAVGTSHGLILVFDSRQTLKWCLSNTDEDQGSVSCLCFNNDSTRLLAGFARGQILMYDLTNGKLIRTLMDVHPPGTAVLSVKFTDSPAIALCSDSGGSVFELHFTRTLGVRGCNSKCLFSGSRGEVCVIQPLLLNHLISHPLQGVILVAMATLSKVIVVSIRPKMRVVLVKALPPGSTVLPLVSWQFVVIQVSGNGKIIDPVLAFAKDNFIHFFQISSDSNSKLKVAALQKLVVNYSLLSLHWLNSWTIAAVDISERLHLLDVHSHEELENLDLSDIGLVYESSNFKGLMTGGNVSQAMAVAGEKACYNTIVGYGNQILVLGAKTVHLLSIRPWIERLNHLVKQKKYLAALSLGLSFYEEPKDALGLKGSRERRKEIAKGKIVQILEQFIEDMENPIDDISAIMQYAVSVQYNDIIFNTLWDYVSIDSNLKRIFLEGLEPFILNDQLTSIPPSILQHFVNTYENTGKLQALEACIIHLDIGSLDLHQVMQVCWAHGLYDAIIYVHNKALNDYITPIHELVPILQKALTTGIQIIKGSCKLTAKEVELGNKLLVYVSCCLAGRGYPIGDVAKESVQHVKYEMFKCLTNLHSKDADDNELPYPYLRTLIHFDTREFLNVVSLAFTEPEFTSDVGLRQRQRLIDILLHIMVDNSGYTVHEIGALYIFLARQISRPFNGLIVDKDLFDKIFGYLTTTSPEHLEERQQALLDVFRADGLQDYSKDHILDLARKAKFFRVCEAIHEQNGEWDQVFLCYLQDSLRRPQVFSFLRNILLLYKNTDDAKPILEKVCSKIEDLMDLDVERTSTIIATHALNKLPDLLDNLKENPKYQLALLQSILYGKSKDSVSDGDSSLLVQYFNKYIKLIFEIDPKSAVQELKFRTDLYNLNEVLEIARSCNHEEAQAYLLEKNEDCKEAFEVLKNKLIKMLNGSINFTQIELDELFKKLIGLIQRFQTKNGESNIQKLWLTLLDVLITCENSIDQKAMVLSGTMGHANPSFILEHLLHRTNSVATFGEIRHLLTGMLENTWFEEQLVKTTQKVVCSDLYSQLVSSIDSAKRGIRASNSSCSACNKPLVNSSVFIFFCGHSQHEDCMTDYQCPICSTLALDKASEK</sequence>
<dbReference type="RefSeq" id="XP_002430259.1">
    <property type="nucleotide sequence ID" value="XM_002430214.1"/>
</dbReference>
<evidence type="ECO:0000313" key="6">
    <source>
        <dbReference type="EMBL" id="EEB17521.1"/>
    </source>
</evidence>
<comment type="similarity">
    <text evidence="1">Belongs to the VPS8 family.</text>
</comment>
<reference evidence="6" key="1">
    <citation type="submission" date="2007-04" db="EMBL/GenBank/DDBJ databases">
        <title>Annotation of Pediculus humanus corporis strain USDA.</title>
        <authorList>
            <person name="Kirkness E."/>
            <person name="Hannick L."/>
            <person name="Hass B."/>
            <person name="Bruggner R."/>
            <person name="Lawson D."/>
            <person name="Bidwell S."/>
            <person name="Joardar V."/>
            <person name="Caler E."/>
            <person name="Walenz B."/>
            <person name="Inman J."/>
            <person name="Schobel S."/>
            <person name="Galinsky K."/>
            <person name="Amedeo P."/>
            <person name="Strausberg R."/>
        </authorList>
    </citation>
    <scope>NUCLEOTIDE SEQUENCE</scope>
    <source>
        <strain evidence="6">USDA</strain>
    </source>
</reference>
<dbReference type="Proteomes" id="UP000009046">
    <property type="component" value="Unassembled WGS sequence"/>
</dbReference>
<evidence type="ECO:0000256" key="1">
    <source>
        <dbReference type="ARBA" id="ARBA00009422"/>
    </source>
</evidence>
<evidence type="ECO:0000313" key="7">
    <source>
        <dbReference type="EnsemblMetazoa" id="PHUM468550-PA"/>
    </source>
</evidence>
<dbReference type="GeneID" id="8238896"/>
<dbReference type="GO" id="GO:0005770">
    <property type="term" value="C:late endosome"/>
    <property type="evidence" value="ECO:0007669"/>
    <property type="project" value="TreeGrafter"/>
</dbReference>
<dbReference type="GO" id="GO:0006623">
    <property type="term" value="P:protein targeting to vacuole"/>
    <property type="evidence" value="ECO:0007669"/>
    <property type="project" value="InterPro"/>
</dbReference>
<dbReference type="GO" id="GO:0034058">
    <property type="term" value="P:endosomal vesicle fusion"/>
    <property type="evidence" value="ECO:0007669"/>
    <property type="project" value="TreeGrafter"/>
</dbReference>
<dbReference type="GO" id="GO:0008270">
    <property type="term" value="F:zinc ion binding"/>
    <property type="evidence" value="ECO:0007669"/>
    <property type="project" value="UniProtKB-KW"/>
</dbReference>
<dbReference type="KEGG" id="phu:Phum_PHUM468550"/>
<dbReference type="InParanoid" id="E0VVW5"/>
<keyword evidence="2 4" id="KW-0479">Metal-binding</keyword>
<dbReference type="EMBL" id="AAZO01005689">
    <property type="status" value="NOT_ANNOTATED_CDS"/>
    <property type="molecule type" value="Genomic_DNA"/>
</dbReference>
<feature type="domain" description="RING-type" evidence="5">
    <location>
        <begin position="1206"/>
        <end position="1241"/>
    </location>
</feature>
<dbReference type="HOGENOM" id="CLU_000917_1_2_1"/>
<dbReference type="InterPro" id="IPR045111">
    <property type="entry name" value="Vps41/Vps8"/>
</dbReference>
<gene>
    <name evidence="7" type="primary">8238896</name>
    <name evidence="6" type="ORF">Phum_PHUM468550</name>
</gene>
<reference evidence="6" key="2">
    <citation type="submission" date="2007-04" db="EMBL/GenBank/DDBJ databases">
        <title>The genome of the human body louse.</title>
        <authorList>
            <consortium name="The Human Body Louse Genome Consortium"/>
            <person name="Kirkness E."/>
            <person name="Walenz B."/>
            <person name="Hass B."/>
            <person name="Bruggner R."/>
            <person name="Strausberg R."/>
        </authorList>
    </citation>
    <scope>NUCLEOTIDE SEQUENCE</scope>
    <source>
        <strain evidence="6">USDA</strain>
    </source>
</reference>
<dbReference type="FunCoup" id="E0VVW5">
    <property type="interactions" value="1673"/>
</dbReference>
<dbReference type="GO" id="GO:0030897">
    <property type="term" value="C:HOPS complex"/>
    <property type="evidence" value="ECO:0007669"/>
    <property type="project" value="TreeGrafter"/>
</dbReference>
<dbReference type="OMA" id="NQLFFHQ"/>
<organism>
    <name type="scientific">Pediculus humanus subsp. corporis</name>
    <name type="common">Body louse</name>
    <dbReference type="NCBI Taxonomy" id="121224"/>
    <lineage>
        <taxon>Eukaryota</taxon>
        <taxon>Metazoa</taxon>
        <taxon>Ecdysozoa</taxon>
        <taxon>Arthropoda</taxon>
        <taxon>Hexapoda</taxon>
        <taxon>Insecta</taxon>
        <taxon>Pterygota</taxon>
        <taxon>Neoptera</taxon>
        <taxon>Paraneoptera</taxon>
        <taxon>Psocodea</taxon>
        <taxon>Troctomorpha</taxon>
        <taxon>Phthiraptera</taxon>
        <taxon>Anoplura</taxon>
        <taxon>Pediculidae</taxon>
        <taxon>Pediculus</taxon>
    </lineage>
</organism>
<evidence type="ECO:0000259" key="5">
    <source>
        <dbReference type="PROSITE" id="PS50089"/>
    </source>
</evidence>
<dbReference type="InterPro" id="IPR015943">
    <property type="entry name" value="WD40/YVTN_repeat-like_dom_sf"/>
</dbReference>
<proteinExistence type="inferred from homology"/>
<reference evidence="7" key="3">
    <citation type="submission" date="2021-02" db="UniProtKB">
        <authorList>
            <consortium name="EnsemblMetazoa"/>
        </authorList>
    </citation>
    <scope>IDENTIFICATION</scope>
    <source>
        <strain evidence="7">USDA</strain>
    </source>
</reference>
<dbReference type="PROSITE" id="PS50089">
    <property type="entry name" value="ZF_RING_2"/>
    <property type="match status" value="1"/>
</dbReference>
<dbReference type="Pfam" id="PF23410">
    <property type="entry name" value="Beta-prop_VPS8"/>
    <property type="match status" value="1"/>
</dbReference>